<dbReference type="GO" id="GO:0005634">
    <property type="term" value="C:nucleus"/>
    <property type="evidence" value="ECO:0007669"/>
    <property type="project" value="UniProtKB-SubCell"/>
</dbReference>
<evidence type="ECO:0000313" key="6">
    <source>
        <dbReference type="WBParaSite" id="Hba_20321"/>
    </source>
</evidence>
<dbReference type="GO" id="GO:0006364">
    <property type="term" value="P:rRNA processing"/>
    <property type="evidence" value="ECO:0007669"/>
    <property type="project" value="UniProtKB-KW"/>
</dbReference>
<organism evidence="5 6">
    <name type="scientific">Heterorhabditis bacteriophora</name>
    <name type="common">Entomopathogenic nematode worm</name>
    <dbReference type="NCBI Taxonomy" id="37862"/>
    <lineage>
        <taxon>Eukaryota</taxon>
        <taxon>Metazoa</taxon>
        <taxon>Ecdysozoa</taxon>
        <taxon>Nematoda</taxon>
        <taxon>Chromadorea</taxon>
        <taxon>Rhabditida</taxon>
        <taxon>Rhabditina</taxon>
        <taxon>Rhabditomorpha</taxon>
        <taxon>Strongyloidea</taxon>
        <taxon>Heterorhabditidae</taxon>
        <taxon>Heterorhabditis</taxon>
    </lineage>
</organism>
<evidence type="ECO:0000256" key="1">
    <source>
        <dbReference type="ARBA" id="ARBA00004123"/>
    </source>
</evidence>
<keyword evidence="4" id="KW-0539">Nucleus</keyword>
<reference evidence="6" key="1">
    <citation type="submission" date="2016-11" db="UniProtKB">
        <authorList>
            <consortium name="WormBaseParasite"/>
        </authorList>
    </citation>
    <scope>IDENTIFICATION</scope>
</reference>
<dbReference type="AlphaFoldDB" id="A0A1I7XS14"/>
<dbReference type="PANTHER" id="PTHR13026:SF0">
    <property type="entry name" value="RIBOSOMAL RNA PROCESSING 1B"/>
    <property type="match status" value="1"/>
</dbReference>
<comment type="subcellular location">
    <subcellularLocation>
        <location evidence="1">Nucleus</location>
    </subcellularLocation>
</comment>
<keyword evidence="5" id="KW-1185">Reference proteome</keyword>
<sequence length="309" mass="36529">MDVDLESVEIIFAQKLACGEPTTRQRALRALQDWIKEQSASKQFTEVDMLRLCKGLHYVMWMQDKMVLQEELADRISGLFLVFNHESERALFIRSIFKSLSKEWHHIDRWRMDKFLMLMRRVLRALFEYLKGRKWKKYIREMYWQVFQQTTISSGDLKLYNNGYFFCLVLWFSDYLFSSILDEIFVTILHQRSEEIVARMDMGEEVKDGVPGLKFNFTSLGKMLFNIGKNPEVTSRRRSQLYLYAKKFNSAANDCDPFQFNAPVPTEKLTKTDYAKAEETIREMETAFALDRDTMKKGKKCGSNVPLRL</sequence>
<evidence type="ECO:0000256" key="4">
    <source>
        <dbReference type="ARBA" id="ARBA00023242"/>
    </source>
</evidence>
<dbReference type="GO" id="GO:0030688">
    <property type="term" value="C:preribosome, small subunit precursor"/>
    <property type="evidence" value="ECO:0007669"/>
    <property type="project" value="InterPro"/>
</dbReference>
<protein>
    <submittedName>
        <fullName evidence="6">Ribosomal RNA processing protein 1-like protein</fullName>
    </submittedName>
</protein>
<evidence type="ECO:0000256" key="3">
    <source>
        <dbReference type="ARBA" id="ARBA00022552"/>
    </source>
</evidence>
<evidence type="ECO:0000313" key="5">
    <source>
        <dbReference type="Proteomes" id="UP000095283"/>
    </source>
</evidence>
<comment type="similarity">
    <text evidence="2">Belongs to the RRP1 family.</text>
</comment>
<keyword evidence="3" id="KW-0698">rRNA processing</keyword>
<dbReference type="Pfam" id="PF05997">
    <property type="entry name" value="Nop52"/>
    <property type="match status" value="1"/>
</dbReference>
<dbReference type="Proteomes" id="UP000095283">
    <property type="component" value="Unplaced"/>
</dbReference>
<dbReference type="WBParaSite" id="Hba_20321">
    <property type="protein sequence ID" value="Hba_20321"/>
    <property type="gene ID" value="Hba_20321"/>
</dbReference>
<proteinExistence type="inferred from homology"/>
<dbReference type="PANTHER" id="PTHR13026">
    <property type="entry name" value="NNP-1 PROTEIN NOVEL NUCLEAR PROTEIN 1 NOP52"/>
    <property type="match status" value="1"/>
</dbReference>
<name>A0A1I7XS14_HETBA</name>
<accession>A0A1I7XS14</accession>
<dbReference type="InterPro" id="IPR010301">
    <property type="entry name" value="RRP1"/>
</dbReference>
<evidence type="ECO:0000256" key="2">
    <source>
        <dbReference type="ARBA" id="ARBA00006374"/>
    </source>
</evidence>